<dbReference type="AlphaFoldDB" id="A0A1Q8ZTK2"/>
<dbReference type="InterPro" id="IPR011037">
    <property type="entry name" value="Pyrv_Knase-like_insert_dom_sf"/>
</dbReference>
<dbReference type="Proteomes" id="UP000186894">
    <property type="component" value="Unassembled WGS sequence"/>
</dbReference>
<dbReference type="GO" id="GO:0030151">
    <property type="term" value="F:molybdenum ion binding"/>
    <property type="evidence" value="ECO:0007669"/>
    <property type="project" value="InterPro"/>
</dbReference>
<dbReference type="Pfam" id="PF03473">
    <property type="entry name" value="MOSC"/>
    <property type="match status" value="1"/>
</dbReference>
<dbReference type="SUPFAM" id="SSF50800">
    <property type="entry name" value="PK beta-barrel domain-like"/>
    <property type="match status" value="1"/>
</dbReference>
<keyword evidence="3" id="KW-1185">Reference proteome</keyword>
<evidence type="ECO:0000313" key="3">
    <source>
        <dbReference type="Proteomes" id="UP000186894"/>
    </source>
</evidence>
<reference evidence="2 3" key="1">
    <citation type="submission" date="2016-09" db="EMBL/GenBank/DDBJ databases">
        <title>Rhizobium oryziradicis sp. nov., isolated from the root of rice.</title>
        <authorList>
            <person name="Zhao J."/>
            <person name="Zhang X."/>
        </authorList>
    </citation>
    <scope>NUCLEOTIDE SEQUENCE [LARGE SCALE GENOMIC DNA]</scope>
    <source>
        <strain evidence="2 3">N19</strain>
    </source>
</reference>
<organism evidence="2 3">
    <name type="scientific">Rhizobium oryziradicis</name>
    <dbReference type="NCBI Taxonomy" id="1867956"/>
    <lineage>
        <taxon>Bacteria</taxon>
        <taxon>Pseudomonadati</taxon>
        <taxon>Pseudomonadota</taxon>
        <taxon>Alphaproteobacteria</taxon>
        <taxon>Hyphomicrobiales</taxon>
        <taxon>Rhizobiaceae</taxon>
        <taxon>Rhizobium/Agrobacterium group</taxon>
        <taxon>Rhizobium</taxon>
    </lineage>
</organism>
<comment type="caution">
    <text evidence="2">The sequence shown here is derived from an EMBL/GenBank/DDBJ whole genome shotgun (WGS) entry which is preliminary data.</text>
</comment>
<sequence>MTTKQMPSDIPRAEQRKPIGQIAEIWRYPVSSLGGEQLQTVDITTTGIVGDRQFGLFETSTGKTASPENDSRWHPALFLMGSIDNTAKTYIHFPNGDAYLVCDPALSAALSQYFGFSVGVGRYNDPDWPAAQQLPLIANRYQPAALHVITSASRDALSKLLSLNDLDDRRFRPNIVLNVEAGPCFLESNWLGSTLHCGELSMLVTESTKRCGMTIIAQPNIAADVEILRTIVRNNGRTFGVYCDVLNTGRLQVGGGMELEAGAFGA</sequence>
<dbReference type="RefSeq" id="WP_075639319.1">
    <property type="nucleotide sequence ID" value="NZ_MKIM01000025.1"/>
</dbReference>
<dbReference type="InterPro" id="IPR005302">
    <property type="entry name" value="MoCF_Sase_C"/>
</dbReference>
<dbReference type="GO" id="GO:0003824">
    <property type="term" value="F:catalytic activity"/>
    <property type="evidence" value="ECO:0007669"/>
    <property type="project" value="InterPro"/>
</dbReference>
<evidence type="ECO:0000313" key="2">
    <source>
        <dbReference type="EMBL" id="OLP45409.1"/>
    </source>
</evidence>
<dbReference type="GO" id="GO:0030170">
    <property type="term" value="F:pyridoxal phosphate binding"/>
    <property type="evidence" value="ECO:0007669"/>
    <property type="project" value="InterPro"/>
</dbReference>
<evidence type="ECO:0000259" key="1">
    <source>
        <dbReference type="PROSITE" id="PS51340"/>
    </source>
</evidence>
<proteinExistence type="predicted"/>
<name>A0A1Q8ZTK2_9HYPH</name>
<dbReference type="PROSITE" id="PS51340">
    <property type="entry name" value="MOSC"/>
    <property type="match status" value="1"/>
</dbReference>
<protein>
    <recommendedName>
        <fullName evidence="1">MOSC domain-containing protein</fullName>
    </recommendedName>
</protein>
<dbReference type="EMBL" id="MKIM01000025">
    <property type="protein sequence ID" value="OLP45409.1"/>
    <property type="molecule type" value="Genomic_DNA"/>
</dbReference>
<feature type="domain" description="MOSC" evidence="1">
    <location>
        <begin position="103"/>
        <end position="260"/>
    </location>
</feature>
<dbReference type="Gene3D" id="2.40.33.20">
    <property type="entry name" value="PK beta-barrel domain-like"/>
    <property type="match status" value="1"/>
</dbReference>
<dbReference type="InterPro" id="IPR005303">
    <property type="entry name" value="MOCOS_middle"/>
</dbReference>
<accession>A0A1Q8ZTK2</accession>
<dbReference type="STRING" id="1867956.BJF95_19130"/>
<dbReference type="Pfam" id="PF03476">
    <property type="entry name" value="MOSC_N"/>
    <property type="match status" value="1"/>
</dbReference>
<dbReference type="OrthoDB" id="581532at2"/>
<gene>
    <name evidence="2" type="ORF">BJF95_19130</name>
</gene>